<gene>
    <name evidence="2" type="ORF">V6N11_082999</name>
</gene>
<protein>
    <recommendedName>
        <fullName evidence="1">RNase H type-1 domain-containing protein</fullName>
    </recommendedName>
</protein>
<keyword evidence="3" id="KW-1185">Reference proteome</keyword>
<dbReference type="InterPro" id="IPR002156">
    <property type="entry name" value="RNaseH_domain"/>
</dbReference>
<dbReference type="EMBL" id="JBBPBN010000036">
    <property type="protein sequence ID" value="KAK9001211.1"/>
    <property type="molecule type" value="Genomic_DNA"/>
</dbReference>
<comment type="caution">
    <text evidence="2">The sequence shown here is derived from an EMBL/GenBank/DDBJ whole genome shotgun (WGS) entry which is preliminary data.</text>
</comment>
<sequence>MKYYKVAGICTVLHEDWRQFFQAWNGLEVSNNKAWFQLLPFALIWSVWLFRNNVVFNGHQMDWMQLVFLIKVRLAKWIKAKFGRVSCSSENLIADISVVDNFVPFCGRPASTPRYDSGKTLLSFSNSVGVNAPALVELEAICVGVRMFCASIWSNNFRLIVESDCKIVVDWILGMTESPVIALETVREVTDASRVRNLLIRLIPRCINVEADLLAEEGIR</sequence>
<organism evidence="2 3">
    <name type="scientific">Hibiscus sabdariffa</name>
    <name type="common">roselle</name>
    <dbReference type="NCBI Taxonomy" id="183260"/>
    <lineage>
        <taxon>Eukaryota</taxon>
        <taxon>Viridiplantae</taxon>
        <taxon>Streptophyta</taxon>
        <taxon>Embryophyta</taxon>
        <taxon>Tracheophyta</taxon>
        <taxon>Spermatophyta</taxon>
        <taxon>Magnoliopsida</taxon>
        <taxon>eudicotyledons</taxon>
        <taxon>Gunneridae</taxon>
        <taxon>Pentapetalae</taxon>
        <taxon>rosids</taxon>
        <taxon>malvids</taxon>
        <taxon>Malvales</taxon>
        <taxon>Malvaceae</taxon>
        <taxon>Malvoideae</taxon>
        <taxon>Hibiscus</taxon>
    </lineage>
</organism>
<feature type="domain" description="RNase H type-1" evidence="1">
    <location>
        <begin position="116"/>
        <end position="217"/>
    </location>
</feature>
<dbReference type="InterPro" id="IPR012337">
    <property type="entry name" value="RNaseH-like_sf"/>
</dbReference>
<dbReference type="SUPFAM" id="SSF53098">
    <property type="entry name" value="Ribonuclease H-like"/>
    <property type="match status" value="1"/>
</dbReference>
<dbReference type="Pfam" id="PF13456">
    <property type="entry name" value="RVT_3"/>
    <property type="match status" value="1"/>
</dbReference>
<accession>A0ABR2QKL3</accession>
<evidence type="ECO:0000313" key="3">
    <source>
        <dbReference type="Proteomes" id="UP001396334"/>
    </source>
</evidence>
<name>A0ABR2QKL3_9ROSI</name>
<evidence type="ECO:0000259" key="1">
    <source>
        <dbReference type="Pfam" id="PF13456"/>
    </source>
</evidence>
<proteinExistence type="predicted"/>
<dbReference type="Proteomes" id="UP001396334">
    <property type="component" value="Unassembled WGS sequence"/>
</dbReference>
<evidence type="ECO:0000313" key="2">
    <source>
        <dbReference type="EMBL" id="KAK9001211.1"/>
    </source>
</evidence>
<reference evidence="2 3" key="1">
    <citation type="journal article" date="2024" name="G3 (Bethesda)">
        <title>Genome assembly of Hibiscus sabdariffa L. provides insights into metabolisms of medicinal natural products.</title>
        <authorList>
            <person name="Kim T."/>
        </authorList>
    </citation>
    <scope>NUCLEOTIDE SEQUENCE [LARGE SCALE GENOMIC DNA]</scope>
    <source>
        <strain evidence="2">TK-2024</strain>
        <tissue evidence="2">Old leaves</tissue>
    </source>
</reference>